<accession>A0AC60QW20</accession>
<organism evidence="1 2">
    <name type="scientific">Ixodes persulcatus</name>
    <name type="common">Taiga tick</name>
    <dbReference type="NCBI Taxonomy" id="34615"/>
    <lineage>
        <taxon>Eukaryota</taxon>
        <taxon>Metazoa</taxon>
        <taxon>Ecdysozoa</taxon>
        <taxon>Arthropoda</taxon>
        <taxon>Chelicerata</taxon>
        <taxon>Arachnida</taxon>
        <taxon>Acari</taxon>
        <taxon>Parasitiformes</taxon>
        <taxon>Ixodida</taxon>
        <taxon>Ixodoidea</taxon>
        <taxon>Ixodidae</taxon>
        <taxon>Ixodinae</taxon>
        <taxon>Ixodes</taxon>
    </lineage>
</organism>
<dbReference type="EMBL" id="JABSTQ010002821">
    <property type="protein sequence ID" value="KAG0443847.1"/>
    <property type="molecule type" value="Genomic_DNA"/>
</dbReference>
<dbReference type="Proteomes" id="UP000805193">
    <property type="component" value="Unassembled WGS sequence"/>
</dbReference>
<proteinExistence type="predicted"/>
<gene>
    <name evidence="1" type="ORF">HPB47_014462</name>
</gene>
<comment type="caution">
    <text evidence="1">The sequence shown here is derived from an EMBL/GenBank/DDBJ whole genome shotgun (WGS) entry which is preliminary data.</text>
</comment>
<reference evidence="1 2" key="1">
    <citation type="journal article" date="2020" name="Cell">
        <title>Large-Scale Comparative Analyses of Tick Genomes Elucidate Their Genetic Diversity and Vector Capacities.</title>
        <authorList>
            <consortium name="Tick Genome and Microbiome Consortium (TIGMIC)"/>
            <person name="Jia N."/>
            <person name="Wang J."/>
            <person name="Shi W."/>
            <person name="Du L."/>
            <person name="Sun Y."/>
            <person name="Zhan W."/>
            <person name="Jiang J.F."/>
            <person name="Wang Q."/>
            <person name="Zhang B."/>
            <person name="Ji P."/>
            <person name="Bell-Sakyi L."/>
            <person name="Cui X.M."/>
            <person name="Yuan T.T."/>
            <person name="Jiang B.G."/>
            <person name="Yang W.F."/>
            <person name="Lam T.T."/>
            <person name="Chang Q.C."/>
            <person name="Ding S.J."/>
            <person name="Wang X.J."/>
            <person name="Zhu J.G."/>
            <person name="Ruan X.D."/>
            <person name="Zhao L."/>
            <person name="Wei J.T."/>
            <person name="Ye R.Z."/>
            <person name="Que T.C."/>
            <person name="Du C.H."/>
            <person name="Zhou Y.H."/>
            <person name="Cheng J.X."/>
            <person name="Dai P.F."/>
            <person name="Guo W.B."/>
            <person name="Han X.H."/>
            <person name="Huang E.J."/>
            <person name="Li L.F."/>
            <person name="Wei W."/>
            <person name="Gao Y.C."/>
            <person name="Liu J.Z."/>
            <person name="Shao H.Z."/>
            <person name="Wang X."/>
            <person name="Wang C.C."/>
            <person name="Yang T.C."/>
            <person name="Huo Q.B."/>
            <person name="Li W."/>
            <person name="Chen H.Y."/>
            <person name="Chen S.E."/>
            <person name="Zhou L.G."/>
            <person name="Ni X.B."/>
            <person name="Tian J.H."/>
            <person name="Sheng Y."/>
            <person name="Liu T."/>
            <person name="Pan Y.S."/>
            <person name="Xia L.Y."/>
            <person name="Li J."/>
            <person name="Zhao F."/>
            <person name="Cao W.C."/>
        </authorList>
    </citation>
    <scope>NUCLEOTIDE SEQUENCE [LARGE SCALE GENOMIC DNA]</scope>
    <source>
        <strain evidence="1">Iper-2018</strain>
    </source>
</reference>
<sequence>MGVPLPVERHRYLLRHCLGIEGQRVFDNLPSSRAVAEPSPASTPAAATSGLFYNEWLPRGCRRPQRKLQRRHRFRRRYQEPGDSLPNYLTTLRYMAVPAKFGSQQDENIREQFTAGVLSTTIPERLLLDSTLPFEQKPPSRALRVSCPLTHHLRVTARQELLNITTSGRHCVQLYLQRPQNETCRRTSPRLPTTNGLLTQVAPPGRENVARLPPALPDLPTCLNE</sequence>
<evidence type="ECO:0000313" key="2">
    <source>
        <dbReference type="Proteomes" id="UP000805193"/>
    </source>
</evidence>
<evidence type="ECO:0000313" key="1">
    <source>
        <dbReference type="EMBL" id="KAG0443847.1"/>
    </source>
</evidence>
<protein>
    <submittedName>
        <fullName evidence="1">Uncharacterized protein</fullName>
    </submittedName>
</protein>
<keyword evidence="2" id="KW-1185">Reference proteome</keyword>
<name>A0AC60QW20_IXOPE</name>